<proteinExistence type="predicted"/>
<dbReference type="EMBL" id="JACBZA010000001">
    <property type="protein sequence ID" value="NYH85708.1"/>
    <property type="molecule type" value="Genomic_DNA"/>
</dbReference>
<dbReference type="RefSeq" id="WP_092882192.1">
    <property type="nucleotide sequence ID" value="NZ_FOOI01000003.1"/>
</dbReference>
<evidence type="ECO:0000313" key="2">
    <source>
        <dbReference type="EMBL" id="NYH85708.1"/>
    </source>
</evidence>
<accession>A0A1I2N5N9</accession>
<sequence>MADAVVVPGGAFGPAAGLLMYASLVAERRGATVHRHSWSPNRPDPFEPPVQAWVRGELTPLLEEVGGTPLLIGWPARAET</sequence>
<dbReference type="STRING" id="504797.SAMN05421678_103186"/>
<evidence type="ECO:0000256" key="1">
    <source>
        <dbReference type="SAM" id="Phobius"/>
    </source>
</evidence>
<protein>
    <submittedName>
        <fullName evidence="3">Uncharacterized protein</fullName>
    </submittedName>
</protein>
<dbReference type="AlphaFoldDB" id="A0A1I2N5N9"/>
<evidence type="ECO:0000313" key="4">
    <source>
        <dbReference type="Proteomes" id="UP000199052"/>
    </source>
</evidence>
<keyword evidence="1" id="KW-0472">Membrane</keyword>
<organism evidence="3 4">
    <name type="scientific">Actinopolymorpha cephalotaxi</name>
    <dbReference type="NCBI Taxonomy" id="504797"/>
    <lineage>
        <taxon>Bacteria</taxon>
        <taxon>Bacillati</taxon>
        <taxon>Actinomycetota</taxon>
        <taxon>Actinomycetes</taxon>
        <taxon>Propionibacteriales</taxon>
        <taxon>Actinopolymorphaceae</taxon>
        <taxon>Actinopolymorpha</taxon>
    </lineage>
</organism>
<dbReference type="EMBL" id="FOOI01000003">
    <property type="protein sequence ID" value="SFF98149.1"/>
    <property type="molecule type" value="Genomic_DNA"/>
</dbReference>
<name>A0A1I2N5N9_9ACTN</name>
<keyword evidence="5" id="KW-1185">Reference proteome</keyword>
<evidence type="ECO:0000313" key="3">
    <source>
        <dbReference type="EMBL" id="SFF98149.1"/>
    </source>
</evidence>
<dbReference type="OrthoDB" id="70765at2"/>
<reference evidence="2 5" key="2">
    <citation type="submission" date="2020-07" db="EMBL/GenBank/DDBJ databases">
        <title>Sequencing the genomes of 1000 actinobacteria strains.</title>
        <authorList>
            <person name="Klenk H.-P."/>
        </authorList>
    </citation>
    <scope>NUCLEOTIDE SEQUENCE [LARGE SCALE GENOMIC DNA]</scope>
    <source>
        <strain evidence="2 5">DSM 45117</strain>
    </source>
</reference>
<dbReference type="Proteomes" id="UP000199052">
    <property type="component" value="Unassembled WGS sequence"/>
</dbReference>
<feature type="transmembrane region" description="Helical" evidence="1">
    <location>
        <begin position="6"/>
        <end position="26"/>
    </location>
</feature>
<gene>
    <name evidence="2" type="ORF">FHR37_004559</name>
    <name evidence="3" type="ORF">SAMN05421678_103186</name>
</gene>
<evidence type="ECO:0000313" key="5">
    <source>
        <dbReference type="Proteomes" id="UP000533017"/>
    </source>
</evidence>
<dbReference type="Proteomes" id="UP000533017">
    <property type="component" value="Unassembled WGS sequence"/>
</dbReference>
<reference evidence="3 4" key="1">
    <citation type="submission" date="2016-10" db="EMBL/GenBank/DDBJ databases">
        <authorList>
            <person name="de Groot N.N."/>
        </authorList>
    </citation>
    <scope>NUCLEOTIDE SEQUENCE [LARGE SCALE GENOMIC DNA]</scope>
    <source>
        <strain evidence="3 4">CPCC 202808</strain>
    </source>
</reference>
<keyword evidence="1" id="KW-0812">Transmembrane</keyword>
<keyword evidence="1" id="KW-1133">Transmembrane helix</keyword>